<proteinExistence type="predicted"/>
<gene>
    <name evidence="1" type="ORF">RV04_GL002088</name>
</gene>
<evidence type="ECO:0000313" key="2">
    <source>
        <dbReference type="Proteomes" id="UP000182077"/>
    </source>
</evidence>
<dbReference type="Proteomes" id="UP000182077">
    <property type="component" value="Unassembled WGS sequence"/>
</dbReference>
<organism evidence="1 2">
    <name type="scientific">Enterococcus hermanniensis</name>
    <dbReference type="NCBI Taxonomy" id="249189"/>
    <lineage>
        <taxon>Bacteria</taxon>
        <taxon>Bacillati</taxon>
        <taxon>Bacillota</taxon>
        <taxon>Bacilli</taxon>
        <taxon>Lactobacillales</taxon>
        <taxon>Enterococcaceae</taxon>
        <taxon>Enterococcus</taxon>
    </lineage>
</organism>
<keyword evidence="2" id="KW-1185">Reference proteome</keyword>
<reference evidence="1 2" key="1">
    <citation type="submission" date="2014-12" db="EMBL/GenBank/DDBJ databases">
        <title>Draft genome sequences of 29 type strains of Enterococci.</title>
        <authorList>
            <person name="Zhong Z."/>
            <person name="Sun Z."/>
            <person name="Liu W."/>
            <person name="Zhang W."/>
            <person name="Zhang H."/>
        </authorList>
    </citation>
    <scope>NUCLEOTIDE SEQUENCE [LARGE SCALE GENOMIC DNA]</scope>
    <source>
        <strain evidence="1 2">DSM 17122</strain>
    </source>
</reference>
<dbReference type="EMBL" id="JXKQ01000006">
    <property type="protein sequence ID" value="OJG45372.1"/>
    <property type="molecule type" value="Genomic_DNA"/>
</dbReference>
<sequence length="42" mass="4911">MYHSFNFGSFLCLLIFLINANQLIIYVIPLLGGIQYQWVAYI</sequence>
<protein>
    <submittedName>
        <fullName evidence="1">Uncharacterized protein</fullName>
    </submittedName>
</protein>
<accession>A0A1L8TMM5</accession>
<comment type="caution">
    <text evidence="1">The sequence shown here is derived from an EMBL/GenBank/DDBJ whole genome shotgun (WGS) entry which is preliminary data.</text>
</comment>
<name>A0A1L8TMM5_9ENTE</name>
<dbReference type="AlphaFoldDB" id="A0A1L8TMM5"/>
<evidence type="ECO:0000313" key="1">
    <source>
        <dbReference type="EMBL" id="OJG45372.1"/>
    </source>
</evidence>